<proteinExistence type="predicted"/>
<sequence length="385" mass="39995">MGQAMGGAVAAVALASVLTGGGAAQARDEGAGAPADSVRCGDTITRHTKLTRDLSCPGTDVPALRVVGEGIVLDLGGHTVRRTGAQMGDSQGIVVESNGTVRNGTLRGFRWGYVLDASADSVRLHQLALIDNGTAIYHRGGYARFLITDSRLHGNATGLSSEFDAATGEFDVRSSLFTGNGRVMFVDAHSVDVLDSTFTSNQNVFECFNGSIRVRSSTLTLNAVVGRLPFDPGGGFDFCGELRFEGSLIANNTALAPPEAPAWEPFRFVMRDSWVLNNGSGLRAGGRTVLIDGNTFWDNAGGLTLADLPEFVPFALTGPVRDNHFLGNGADGLRVLSPSTPTLSGNVAVRNAGWGVHAPTAHDAGGNVARENGAGGCEGVTCSAF</sequence>
<dbReference type="InterPro" id="IPR012334">
    <property type="entry name" value="Pectin_lyas_fold"/>
</dbReference>
<evidence type="ECO:0000256" key="1">
    <source>
        <dbReference type="SAM" id="SignalP"/>
    </source>
</evidence>
<feature type="signal peptide" evidence="1">
    <location>
        <begin position="1"/>
        <end position="26"/>
    </location>
</feature>
<dbReference type="RefSeq" id="WP_193347832.1">
    <property type="nucleotide sequence ID" value="NZ_JAAIYO010000002.1"/>
</dbReference>
<accession>A0ABR9PKI9</accession>
<protein>
    <submittedName>
        <fullName evidence="2">Right-handed parallel beta-helix repeat-containing protein</fullName>
    </submittedName>
</protein>
<feature type="chain" id="PRO_5045523262" evidence="1">
    <location>
        <begin position="27"/>
        <end position="385"/>
    </location>
</feature>
<dbReference type="Gene3D" id="2.160.20.10">
    <property type="entry name" value="Single-stranded right-handed beta-helix, Pectin lyase-like"/>
    <property type="match status" value="1"/>
</dbReference>
<dbReference type="SUPFAM" id="SSF51126">
    <property type="entry name" value="Pectin lyase-like"/>
    <property type="match status" value="1"/>
</dbReference>
<name>A0ABR9PKI9_9BACT</name>
<reference evidence="2 3" key="1">
    <citation type="submission" date="2020-02" db="EMBL/GenBank/DDBJ databases">
        <authorList>
            <person name="Babadi Z.K."/>
            <person name="Risdian C."/>
            <person name="Ebrahimipour G.H."/>
            <person name="Wink J."/>
        </authorList>
    </citation>
    <scope>NUCLEOTIDE SEQUENCE [LARGE SCALE GENOMIC DNA]</scope>
    <source>
        <strain evidence="2 3">ZKHCc1 1396</strain>
    </source>
</reference>
<evidence type="ECO:0000313" key="3">
    <source>
        <dbReference type="Proteomes" id="UP001516472"/>
    </source>
</evidence>
<dbReference type="Proteomes" id="UP001516472">
    <property type="component" value="Unassembled WGS sequence"/>
</dbReference>
<keyword evidence="1" id="KW-0732">Signal</keyword>
<gene>
    <name evidence="2" type="ORF">G4177_09660</name>
</gene>
<keyword evidence="3" id="KW-1185">Reference proteome</keyword>
<comment type="caution">
    <text evidence="2">The sequence shown here is derived from an EMBL/GenBank/DDBJ whole genome shotgun (WGS) entry which is preliminary data.</text>
</comment>
<evidence type="ECO:0000313" key="2">
    <source>
        <dbReference type="EMBL" id="MBE4748429.1"/>
    </source>
</evidence>
<dbReference type="EMBL" id="JAAIYO010000002">
    <property type="protein sequence ID" value="MBE4748429.1"/>
    <property type="molecule type" value="Genomic_DNA"/>
</dbReference>
<organism evidence="2 3">
    <name type="scientific">Corallococcus soli</name>
    <dbReference type="NCBI Taxonomy" id="2710757"/>
    <lineage>
        <taxon>Bacteria</taxon>
        <taxon>Pseudomonadati</taxon>
        <taxon>Myxococcota</taxon>
        <taxon>Myxococcia</taxon>
        <taxon>Myxococcales</taxon>
        <taxon>Cystobacterineae</taxon>
        <taxon>Myxococcaceae</taxon>
        <taxon>Corallococcus</taxon>
    </lineage>
</organism>
<dbReference type="InterPro" id="IPR011050">
    <property type="entry name" value="Pectin_lyase_fold/virulence"/>
</dbReference>